<dbReference type="EMBL" id="JAJTWT010000007">
    <property type="protein sequence ID" value="MCE4538993.1"/>
    <property type="molecule type" value="Genomic_DNA"/>
</dbReference>
<dbReference type="RefSeq" id="WP_233393516.1">
    <property type="nucleotide sequence ID" value="NZ_JAJTWT010000007.1"/>
</dbReference>
<dbReference type="Proteomes" id="UP001201463">
    <property type="component" value="Unassembled WGS sequence"/>
</dbReference>
<sequence length="143" mass="15155">MDSQESSRFTASLTQRLAEDADARQVAEAVGAMWADIEASLQPVLGHRGVAALFRRTVHVAAVQYPWLAPLKPGSGDATADLTALMALFAAQQPAAAVEAGNRLFTIFRELLTALIGAPLTERLLQAAWSTSSRAASAQDPKP</sequence>
<keyword evidence="2" id="KW-1185">Reference proteome</keyword>
<accession>A0ABS8XK69</accession>
<evidence type="ECO:0008006" key="3">
    <source>
        <dbReference type="Google" id="ProtNLM"/>
    </source>
</evidence>
<name>A0ABS8XK69_9BURK</name>
<evidence type="ECO:0000313" key="2">
    <source>
        <dbReference type="Proteomes" id="UP001201463"/>
    </source>
</evidence>
<evidence type="ECO:0000313" key="1">
    <source>
        <dbReference type="EMBL" id="MCE4538993.1"/>
    </source>
</evidence>
<comment type="caution">
    <text evidence="1">The sequence shown here is derived from an EMBL/GenBank/DDBJ whole genome shotgun (WGS) entry which is preliminary data.</text>
</comment>
<organism evidence="1 2">
    <name type="scientific">Pelomonas caseinilytica</name>
    <dbReference type="NCBI Taxonomy" id="2906763"/>
    <lineage>
        <taxon>Bacteria</taxon>
        <taxon>Pseudomonadati</taxon>
        <taxon>Pseudomonadota</taxon>
        <taxon>Betaproteobacteria</taxon>
        <taxon>Burkholderiales</taxon>
        <taxon>Sphaerotilaceae</taxon>
        <taxon>Roseateles</taxon>
    </lineage>
</organism>
<protein>
    <recommendedName>
        <fullName evidence="3">DUF2267 domain-containing protein</fullName>
    </recommendedName>
</protein>
<gene>
    <name evidence="1" type="ORF">LXT12_17215</name>
</gene>
<reference evidence="1 2" key="1">
    <citation type="submission" date="2021-12" db="EMBL/GenBank/DDBJ databases">
        <title>Genome seq of p7.</title>
        <authorList>
            <person name="Seo T."/>
        </authorList>
    </citation>
    <scope>NUCLEOTIDE SEQUENCE [LARGE SCALE GENOMIC DNA]</scope>
    <source>
        <strain evidence="1 2">P7</strain>
    </source>
</reference>
<proteinExistence type="predicted"/>